<gene>
    <name evidence="2" type="ORF">C7460_1052</name>
</gene>
<dbReference type="SMART" id="SM00710">
    <property type="entry name" value="PbH1"/>
    <property type="match status" value="7"/>
</dbReference>
<dbReference type="Proteomes" id="UP000256779">
    <property type="component" value="Unassembled WGS sequence"/>
</dbReference>
<feature type="domain" description="Cadherin" evidence="1">
    <location>
        <begin position="2030"/>
        <end position="2135"/>
    </location>
</feature>
<dbReference type="GO" id="GO:0005509">
    <property type="term" value="F:calcium ion binding"/>
    <property type="evidence" value="ECO:0007669"/>
    <property type="project" value="InterPro"/>
</dbReference>
<dbReference type="GO" id="GO:1902929">
    <property type="term" value="C:plasma membrane of growing cell tip"/>
    <property type="evidence" value="ECO:0007669"/>
    <property type="project" value="TreeGrafter"/>
</dbReference>
<feature type="domain" description="Cadherin" evidence="1">
    <location>
        <begin position="1923"/>
        <end position="2023"/>
    </location>
</feature>
<dbReference type="PROSITE" id="PS50268">
    <property type="entry name" value="CADHERIN_2"/>
    <property type="match status" value="2"/>
</dbReference>
<dbReference type="InterPro" id="IPR002126">
    <property type="entry name" value="Cadherin-like_dom"/>
</dbReference>
<dbReference type="Gene3D" id="2.60.40.2340">
    <property type="match status" value="4"/>
</dbReference>
<dbReference type="Gene3D" id="2.60.40.60">
    <property type="entry name" value="Cadherins"/>
    <property type="match status" value="2"/>
</dbReference>
<dbReference type="OrthoDB" id="965820at2"/>
<dbReference type="SMART" id="SM00112">
    <property type="entry name" value="CA"/>
    <property type="match status" value="2"/>
</dbReference>
<dbReference type="PANTHER" id="PTHR31778">
    <property type="entry name" value="BUD SITE SELECTION PROTEIN RAX2"/>
    <property type="match status" value="1"/>
</dbReference>
<protein>
    <submittedName>
        <fullName evidence="2">Uncharacterized protein DUF5018</fullName>
    </submittedName>
</protein>
<evidence type="ECO:0000313" key="3">
    <source>
        <dbReference type="Proteomes" id="UP000256779"/>
    </source>
</evidence>
<dbReference type="PANTHER" id="PTHR31778:SF2">
    <property type="entry name" value="BUD SITE SELECTION PROTEIN RAX2"/>
    <property type="match status" value="1"/>
</dbReference>
<dbReference type="SUPFAM" id="SSF49313">
    <property type="entry name" value="Cadherin-like"/>
    <property type="match status" value="3"/>
</dbReference>
<evidence type="ECO:0000313" key="2">
    <source>
        <dbReference type="EMBL" id="REE00384.1"/>
    </source>
</evidence>
<dbReference type="InterPro" id="IPR011050">
    <property type="entry name" value="Pectin_lyase_fold/virulence"/>
</dbReference>
<keyword evidence="3" id="KW-1185">Reference proteome</keyword>
<comment type="caution">
    <text evidence="2">The sequence shown here is derived from an EMBL/GenBank/DDBJ whole genome shotgun (WGS) entry which is preliminary data.</text>
</comment>
<dbReference type="InterPro" id="IPR015919">
    <property type="entry name" value="Cadherin-like_sf"/>
</dbReference>
<dbReference type="CDD" id="cd11304">
    <property type="entry name" value="Cadherin_repeat"/>
    <property type="match status" value="2"/>
</dbReference>
<reference evidence="2 3" key="1">
    <citation type="submission" date="2018-07" db="EMBL/GenBank/DDBJ databases">
        <title>Genomic Encyclopedia of Type Strains, Phase IV (KMG-IV): sequencing the most valuable type-strain genomes for metagenomic binning, comparative biology and taxonomic classification.</title>
        <authorList>
            <person name="Goeker M."/>
        </authorList>
    </citation>
    <scope>NUCLEOTIDE SEQUENCE [LARGE SCALE GENOMIC DNA]</scope>
    <source>
        <strain evidence="2 3">DSM 4134</strain>
    </source>
</reference>
<accession>A0A3D9L5J4</accession>
<dbReference type="InterPro" id="IPR006626">
    <property type="entry name" value="PbH1"/>
</dbReference>
<dbReference type="EMBL" id="QREG01000005">
    <property type="protein sequence ID" value="REE00384.1"/>
    <property type="molecule type" value="Genomic_DNA"/>
</dbReference>
<proteinExistence type="predicted"/>
<sequence>MKFNNRSRVWYDSLQFARTNTFKLICTILLCFVGSLTTNGQNILSQFENFNTDGTINTMLHDEQNDILYVGGKFTHLGQMFQNGAAANLSTGSVSITYPRINGKINAAISDGSGGFFIGGAFTEVGGVTRTSFAHINSSGTVTNLALNTTGGYINTLVLDGTVLYLGGSFSSIGGESLRYLAAYDLSTESFVNWTPVLNSTVNAMAVSGSTLYVGGGFSTVDEEARSNIAAYNTTTYELTTWAPDVNSTVRAIATDGTEVFLAGHFNTINGVSTGTVASVYASDGTTNTNWSFNQSSVITALLVDGGTLYVGGGFSSISGVNRRGLASFDITNATINTWDPTVLGTVRDLAISGSTIYAAGGVTSVGGEPQKSVAAINTSTGALEAWNPGAAGSAYAVAVSGTDVFVGGELSAIGGEARTSLAAIDMTNGDILAWNPSIDKDGFITKLLKEGSSIFIGGYFDEINGVSKPNLGLVTTTGTLSSWSPNPNNGVEDLLIDGSNLYASGAFTTIGGISHSYIAAFNKSTGNIDSGWNPAADGVVREMEFGNNTIYVGGSFSSIGGQTRNDLAEINISDGLATAWAPDTDGDIYTLEIAESGLVYVGGWFTTVGSQSRSHIASIDPDTGIPTDWAPLSSARVSSMAINAGVVYARGTFSTTTSGTSTDVAVINETSGRIEEWIVDASLPYWSDIYVDDYNVYLASSSFYQSDGNVNGFVAYERFPAAPLDISLSNNTISENDSKNPVGEFTTSDDSGDTQTYKLVSGERDEGNDLFEIVGTNLYAIDPLDYETTPVTSVRVRATDQHGYYFEKYFGITITNLIEKGTDILSFSFPEQTTPAVINSTDHTVSINVAPGTDVTSLLAAVEVSSGGSYSPNTAQDFSSPVNFTVTSESGIDQVWEVSVTDKLGGNYLVGSGGDFSTLSEAFDSLESIGIAADVELQIMDGHVEVGNFFENLTRYTGSDQYTTTITVADGATAASVQYYSLYLKGVQNLILDGKDVLSIKSVSTNYNLIIEDDDATNTAENIEVKNMVAHYGKRFVEAREVNFISIHDNDIVLDDASSPVISITNTCTNADVYNNSFLLTNIDRVTAISVRNTGVANVYNNAISAAGEHGTGLFIQPSGSANVFHNTIFLNVSYAYDKSYGVGVYGTGVMDIRNNIFQMEGEGEMQAFYIHASANTNDLTFTANNFYLPFANSLQSYGLGNDNTEAAQWETFITAYPGHTKHDVDFVDVANGDLNLSGPSLAAGALRGVLVGVPKDIAGTSRSTQGPSLGAYEYANIATDIMSFSVPEQAISSVIDYDNHTVEVVLNSDDPTTQVPTFTVNHGATVSPASGVSQDFSSTVTYTVTSETGATQDWAASSRLVNTEANILSFALESQTGPAVIDVANKTVTVEVEENAAANLTATYTLTEGATWNYGPKSGAAYSYTSSTANLGLIAEDGTSSLWTIQILKPAIAGGTYTVGTGGDYETLKEAALELSWRGATSPVNLELLQTQTTASNQTAVFAEPANGATFELSIYPASGVSDVTVGEFIDINGFDSLTIDGKGELTLTTEYFSTGYPIDIHGADHITIKNVTALCSSGIVIANNSSNILVDSCLVKPIEVVSGQRRGIYIASSNDHVTIRNNTFFYDAVVDGTYLTVAEVSGDSLEFYNNVIYANPTGAVSVIGIKAGIYQTALISHNTILIEGTGDGDEYLTGLYAYGSGDKGTCSNNIIAVTRDAGIRSAIGMDWGGLGMTNLSDNNIYLPDNGHTRVPIEVAGVNYDETDYETLGLTGMTFEAPVFSDLSTMDFSLSSFSLTSEAFRGTPLSVVSTDIEGTARSTHAPAKGAYEHANTFTTLLAFDVAGQVGGEVISGNSIAIDVEAGTDVTMLQPTITVYPGASVSPASGATVDFTDPVDFTVTAEAGNTEVYTVTVTVVNGSPTSVTPSNTLVNENAGPDAPVAVMLTQDPNTGDTHTYQLVSGPDDTDNNAFYLDGNLLKAHNSFNHEFKDAYSIRFRSTDQDGLYVEGTSTITVADVTEAPTDLSLDNQSITENNNVDALIGAFSATDEDSGETYAFTLEDQATYPDNTSFDIVNGELRAAETFDYESKNAYTIYVQVSDGTYTYAKELVINIVDEPNESLIWNGTSWENGTPGAGSDDVVIAGDYITSVHGAIDVKSITINPGYTYTVSPGDQLYVVTDITNNGSLVIESGADLMSFETGTFTGNDAIIKRNTRYADGRYSFVGTPVQQTASVTNTTIGSHVYAYDESQAYDPGDGINRWVAMSGELVPGVGYTQAMQQEIIFEGIPNVSAVTVNGTYTGDYNDGVNEETEGWVFVSNPYTTAIDVADFLSANTNLEGAVYIWDDNGSDNGRGTNSDYIIANGTVATNTTPAGGQTRYNQNLGSAQGFFVKLADDLDTEVAFAPDMRVTGSNGDGHFFRTASTPAYVRVNLTNESGLFKQAIVGRIAGISDNELDRSFDAKVFSTQAADLIYTLKGEHALAIQGMSYERESVELAYHVAAAGMYTLSLDLTNAQGETFYLWDKLTAKTVDLSMESYRFHSAAGQFAERFELVSSASVLHLNAQPIQVYAHESTIYINLPKGEERTFQLMSLDGQQLLSKVLTASSKIETNLPAGVYILTDGAQAHKIILK</sequence>
<evidence type="ECO:0000259" key="1">
    <source>
        <dbReference type="PROSITE" id="PS50268"/>
    </source>
</evidence>
<dbReference type="SUPFAM" id="SSF50965">
    <property type="entry name" value="Galactose oxidase, central domain"/>
    <property type="match status" value="1"/>
</dbReference>
<dbReference type="InterPro" id="IPR011043">
    <property type="entry name" value="Gal_Oxase/kelch_b-propeller"/>
</dbReference>
<organism evidence="2 3">
    <name type="scientific">Marinoscillum furvescens DSM 4134</name>
    <dbReference type="NCBI Taxonomy" id="1122208"/>
    <lineage>
        <taxon>Bacteria</taxon>
        <taxon>Pseudomonadati</taxon>
        <taxon>Bacteroidota</taxon>
        <taxon>Cytophagia</taxon>
        <taxon>Cytophagales</taxon>
        <taxon>Reichenbachiellaceae</taxon>
        <taxon>Marinoscillum</taxon>
    </lineage>
</organism>
<name>A0A3D9L5J4_MARFU</name>
<dbReference type="GO" id="GO:0007156">
    <property type="term" value="P:homophilic cell adhesion via plasma membrane adhesion molecules"/>
    <property type="evidence" value="ECO:0007669"/>
    <property type="project" value="InterPro"/>
</dbReference>
<dbReference type="SUPFAM" id="SSF51126">
    <property type="entry name" value="Pectin lyase-like"/>
    <property type="match status" value="2"/>
</dbReference>